<keyword evidence="1" id="KW-0812">Transmembrane</keyword>
<reference evidence="2 3" key="1">
    <citation type="submission" date="2024-03" db="EMBL/GenBank/DDBJ databases">
        <title>Human intestinal bacterial collection.</title>
        <authorList>
            <person name="Pauvert C."/>
            <person name="Hitch T.C.A."/>
            <person name="Clavel T."/>
        </authorList>
    </citation>
    <scope>NUCLEOTIDE SEQUENCE [LARGE SCALE GENOMIC DNA]</scope>
    <source>
        <strain evidence="2 3">CLA-AA-H78B</strain>
    </source>
</reference>
<evidence type="ECO:0000313" key="2">
    <source>
        <dbReference type="EMBL" id="MEQ2577892.1"/>
    </source>
</evidence>
<gene>
    <name evidence="2" type="ORF">WMO62_03420</name>
</gene>
<dbReference type="RefSeq" id="WP_349143806.1">
    <property type="nucleotide sequence ID" value="NZ_JBBMFC010000004.1"/>
</dbReference>
<dbReference type="EMBL" id="JBBMFC010000004">
    <property type="protein sequence ID" value="MEQ2577892.1"/>
    <property type="molecule type" value="Genomic_DNA"/>
</dbReference>
<sequence>MKCAHCGANLKLTDEYCPYCGRKNTQSSQHVKEKKYYEKDSTDTRKKVHTVYRSSSKLRVRGIAILILAVLVIVLMFVTFYVDERIYYRKQEWAVFHEDEVSAQIRQYLDEDRYEAFYGYCDAYHLTGWTAGPFLKYRPQMEAVRIGMFIDQRANEYLTADSVYGQNSAMESISGLLPEFYNRDSLCYQSREVMDPDEVNEDLNRIYEHMEEKLMVYFDLTEEQARSLSSMSEEEILLLLEETRDE</sequence>
<comment type="caution">
    <text evidence="2">The sequence shown here is derived from an EMBL/GenBank/DDBJ whole genome shotgun (WGS) entry which is preliminary data.</text>
</comment>
<accession>A0ABV1HY91</accession>
<organism evidence="2 3">
    <name type="scientific">Hominiventricola aquisgranensis</name>
    <dbReference type="NCBI Taxonomy" id="3133164"/>
    <lineage>
        <taxon>Bacteria</taxon>
        <taxon>Bacillati</taxon>
        <taxon>Bacillota</taxon>
        <taxon>Clostridia</taxon>
        <taxon>Lachnospirales</taxon>
        <taxon>Lachnospiraceae</taxon>
        <taxon>Hominiventricola</taxon>
    </lineage>
</organism>
<keyword evidence="3" id="KW-1185">Reference proteome</keyword>
<keyword evidence="1" id="KW-1133">Transmembrane helix</keyword>
<name>A0ABV1HY91_9FIRM</name>
<feature type="transmembrane region" description="Helical" evidence="1">
    <location>
        <begin position="63"/>
        <end position="82"/>
    </location>
</feature>
<evidence type="ECO:0000256" key="1">
    <source>
        <dbReference type="SAM" id="Phobius"/>
    </source>
</evidence>
<proteinExistence type="predicted"/>
<dbReference type="Proteomes" id="UP001470288">
    <property type="component" value="Unassembled WGS sequence"/>
</dbReference>
<protein>
    <submittedName>
        <fullName evidence="2">Zinc ribbon domain-containing protein</fullName>
    </submittedName>
</protein>
<evidence type="ECO:0000313" key="3">
    <source>
        <dbReference type="Proteomes" id="UP001470288"/>
    </source>
</evidence>
<keyword evidence="1" id="KW-0472">Membrane</keyword>